<evidence type="ECO:0000313" key="7">
    <source>
        <dbReference type="EMBL" id="CAD9232724.1"/>
    </source>
</evidence>
<dbReference type="AlphaFoldDB" id="A0A7S1TCR1"/>
<gene>
    <name evidence="7" type="ORF">CCAE0312_LOCUS4807</name>
</gene>
<evidence type="ECO:0000256" key="4">
    <source>
        <dbReference type="ARBA" id="ARBA00022989"/>
    </source>
</evidence>
<feature type="transmembrane region" description="Helical" evidence="6">
    <location>
        <begin position="21"/>
        <end position="51"/>
    </location>
</feature>
<evidence type="ECO:0000256" key="5">
    <source>
        <dbReference type="ARBA" id="ARBA00023136"/>
    </source>
</evidence>
<proteinExistence type="inferred from homology"/>
<keyword evidence="4 6" id="KW-1133">Transmembrane helix</keyword>
<comment type="subcellular location">
    <subcellularLocation>
        <location evidence="1">Membrane</location>
        <topology evidence="1">Multi-pass membrane protein</topology>
    </subcellularLocation>
</comment>
<dbReference type="PANTHER" id="PTHR21716">
    <property type="entry name" value="TRANSMEMBRANE PROTEIN"/>
    <property type="match status" value="1"/>
</dbReference>
<evidence type="ECO:0000256" key="2">
    <source>
        <dbReference type="ARBA" id="ARBA00009773"/>
    </source>
</evidence>
<accession>A0A7S1TCR1</accession>
<evidence type="ECO:0000256" key="6">
    <source>
        <dbReference type="SAM" id="Phobius"/>
    </source>
</evidence>
<feature type="transmembrane region" description="Helical" evidence="6">
    <location>
        <begin position="71"/>
        <end position="90"/>
    </location>
</feature>
<keyword evidence="5 6" id="KW-0472">Membrane</keyword>
<comment type="similarity">
    <text evidence="2">Belongs to the autoinducer-2 exporter (AI-2E) (TC 2.A.86) family.</text>
</comment>
<dbReference type="InterPro" id="IPR002549">
    <property type="entry name" value="AI-2E-like"/>
</dbReference>
<evidence type="ECO:0000256" key="3">
    <source>
        <dbReference type="ARBA" id="ARBA00022692"/>
    </source>
</evidence>
<protein>
    <submittedName>
        <fullName evidence="7">Uncharacterized protein</fullName>
    </submittedName>
</protein>
<reference evidence="7" key="1">
    <citation type="submission" date="2021-01" db="EMBL/GenBank/DDBJ databases">
        <authorList>
            <person name="Corre E."/>
            <person name="Pelletier E."/>
            <person name="Niang G."/>
            <person name="Scheremetjew M."/>
            <person name="Finn R."/>
            <person name="Kale V."/>
            <person name="Holt S."/>
            <person name="Cochrane G."/>
            <person name="Meng A."/>
            <person name="Brown T."/>
            <person name="Cohen L."/>
        </authorList>
    </citation>
    <scope>NUCLEOTIDE SEQUENCE</scope>
    <source>
        <strain evidence="7">SAG 36.94</strain>
    </source>
</reference>
<organism evidence="7">
    <name type="scientific">Compsopogon caeruleus</name>
    <dbReference type="NCBI Taxonomy" id="31354"/>
    <lineage>
        <taxon>Eukaryota</taxon>
        <taxon>Rhodophyta</taxon>
        <taxon>Compsopogonophyceae</taxon>
        <taxon>Compsopogonales</taxon>
        <taxon>Compsopogonaceae</taxon>
        <taxon>Compsopogon</taxon>
    </lineage>
</organism>
<keyword evidence="3 6" id="KW-0812">Transmembrane</keyword>
<dbReference type="GO" id="GO:0016020">
    <property type="term" value="C:membrane"/>
    <property type="evidence" value="ECO:0007669"/>
    <property type="project" value="UniProtKB-SubCell"/>
</dbReference>
<sequence length="152" mass="16476">MVEKDLKSAVRSLFWSRCRSFFRNAAFVFLTFSGLKLNFSVLASWVAGVTAVVTVLPDPWISTLIIGGPQLAFQGAWVRGGLLVGSHFLFNQLIDDEEPDGFEGVSSVVALSAVIGTSVFGSQGAGYGPLLVYLLIILNKLYSRLHSSSMEK</sequence>
<dbReference type="PANTHER" id="PTHR21716:SF4">
    <property type="entry name" value="TRANSMEMBRANE PROTEIN 245"/>
    <property type="match status" value="1"/>
</dbReference>
<evidence type="ECO:0000256" key="1">
    <source>
        <dbReference type="ARBA" id="ARBA00004141"/>
    </source>
</evidence>
<name>A0A7S1TCR1_9RHOD</name>
<dbReference type="EMBL" id="HBGH01008755">
    <property type="protein sequence ID" value="CAD9232724.1"/>
    <property type="molecule type" value="Transcribed_RNA"/>
</dbReference>